<comment type="caution">
    <text evidence="2">The sequence shown here is derived from an EMBL/GenBank/DDBJ whole genome shotgun (WGS) entry which is preliminary data.</text>
</comment>
<evidence type="ECO:0000313" key="3">
    <source>
        <dbReference type="Proteomes" id="UP000024635"/>
    </source>
</evidence>
<accession>A0A016UV47</accession>
<dbReference type="AlphaFoldDB" id="A0A016UV47"/>
<sequence>MSTLVFIITLPMLSSCVSSFHWLHLEGYDIDDTDLAAVTFATRTVKYLCPLGTDFVRLWKLSHIRCGEPA</sequence>
<feature type="signal peptide" evidence="1">
    <location>
        <begin position="1"/>
        <end position="19"/>
    </location>
</feature>
<keyword evidence="3" id="KW-1185">Reference proteome</keyword>
<protein>
    <submittedName>
        <fullName evidence="2">Uncharacterized protein</fullName>
    </submittedName>
</protein>
<feature type="chain" id="PRO_5001492764" evidence="1">
    <location>
        <begin position="20"/>
        <end position="70"/>
    </location>
</feature>
<reference evidence="3" key="1">
    <citation type="journal article" date="2015" name="Nat. Genet.">
        <title>The genome and transcriptome of the zoonotic hookworm Ancylostoma ceylanicum identify infection-specific gene families.</title>
        <authorList>
            <person name="Schwarz E.M."/>
            <person name="Hu Y."/>
            <person name="Antoshechkin I."/>
            <person name="Miller M.M."/>
            <person name="Sternberg P.W."/>
            <person name="Aroian R.V."/>
        </authorList>
    </citation>
    <scope>NUCLEOTIDE SEQUENCE</scope>
    <source>
        <strain evidence="3">HY135</strain>
    </source>
</reference>
<evidence type="ECO:0000313" key="2">
    <source>
        <dbReference type="EMBL" id="EYC19309.1"/>
    </source>
</evidence>
<dbReference type="Proteomes" id="UP000024635">
    <property type="component" value="Unassembled WGS sequence"/>
</dbReference>
<keyword evidence="1" id="KW-0732">Signal</keyword>
<dbReference type="EMBL" id="JARK01001360">
    <property type="protein sequence ID" value="EYC19309.1"/>
    <property type="molecule type" value="Genomic_DNA"/>
</dbReference>
<gene>
    <name evidence="2" type="primary">Acey_s0024.g1011</name>
    <name evidence="2" type="ORF">Y032_0024g1011</name>
</gene>
<name>A0A016UV47_9BILA</name>
<proteinExistence type="predicted"/>
<organism evidence="2 3">
    <name type="scientific">Ancylostoma ceylanicum</name>
    <dbReference type="NCBI Taxonomy" id="53326"/>
    <lineage>
        <taxon>Eukaryota</taxon>
        <taxon>Metazoa</taxon>
        <taxon>Ecdysozoa</taxon>
        <taxon>Nematoda</taxon>
        <taxon>Chromadorea</taxon>
        <taxon>Rhabditida</taxon>
        <taxon>Rhabditina</taxon>
        <taxon>Rhabditomorpha</taxon>
        <taxon>Strongyloidea</taxon>
        <taxon>Ancylostomatidae</taxon>
        <taxon>Ancylostomatinae</taxon>
        <taxon>Ancylostoma</taxon>
    </lineage>
</organism>
<evidence type="ECO:0000256" key="1">
    <source>
        <dbReference type="SAM" id="SignalP"/>
    </source>
</evidence>